<proteinExistence type="predicted"/>
<feature type="region of interest" description="Disordered" evidence="1">
    <location>
        <begin position="534"/>
        <end position="564"/>
    </location>
</feature>
<evidence type="ECO:0000259" key="3">
    <source>
        <dbReference type="Pfam" id="PF18964"/>
    </source>
</evidence>
<dbReference type="InterPro" id="IPR043759">
    <property type="entry name" value="DUF5704"/>
</dbReference>
<feature type="domain" description="DUF5704" evidence="3">
    <location>
        <begin position="393"/>
        <end position="570"/>
    </location>
</feature>
<protein>
    <submittedName>
        <fullName evidence="4">DUF5704 domain-containing protein</fullName>
    </submittedName>
</protein>
<evidence type="ECO:0000256" key="2">
    <source>
        <dbReference type="SAM" id="SignalP"/>
    </source>
</evidence>
<sequence>MKKFLNIFLVMLITVGVIVPPSTASAYSFSSAPKPKETSYKGAPVYYLDIQTPDNKNGMVPASQKHLSDDPDKWERLANREFALRDRVWKYVWEWRNQPRDKNKTTLTPMTPLTWTGNLQGSIAASASKIEAANPKYKIKEIMVYPVHKERSYAISIADAILKQSWDNYRKNISEVSTIDAQWSGIPDRNKPYVWTGGAPSPYPWKTYFPSPIVYNHADYPGGTRFGNYDLVYKVDSTGRSRWLNTPDFWRNWAKDTNNDTKVSFTQDIQKGNYYGRAHPMYYTPGNHPYMRNMKYSDWTFTRLTDSFPNATCPGDESCGFPYTNWNAMVHMEESDYKIEAILEKKEEEKPNPPLACDYKILPPAAGTKQTADKMDANPSGENKADDRDNHKFNVLDGIPTSESLYTNAFAKEYVHKNIFTEMSGRVQYNVPVKKTYHLVWEDVYYDEDGDAYYVPRSDTVEVVKNYDIFRPYLYWLIDNLEVYGLEKADMANYALPGGEVTMYPKGYTPPNVNAENDDDVEKHVFPAKCKSVDKGTQTINGGTSRPSVPDENFKQDAESATGKTEVENDLVEFNGSKIMDNKRVVEKGPTPTTIPEAKMINRDVLYEHGMVISKSLVNKKDTPTTGNIYYNLLAGIKGGDPQKIYPILGINTVTVHTPVVIFADVSDDKEHNQRTKPDQSKRGVILDRPFTIYMPTGGPHRNILGYGDRDYAKYVRTKQVRFPFDVWHYKNNTKGQFVPANTWIDIPVAEVASNFYLPVWIDEGNYEVLFRTIAENAPADFTTQPNANLDLQHHVATDVIPVNIIGRVYDFKVSDIADYNWGEVFRTNKGSYKHTGNYYWVQDRGIDGELRGNKFPYVLPIMPGSHPNYKNVSVKTGYHFKFDLKTKGNMFGPGDGIRITPSFYFVTKDGKQRQEVDLYYKNDAKNFVRIGSPEDKEKRYVIMNDRLRNVPQGDLVNAAEYAFDHYPNRTTDIRNRFIEEYFEKAKEKTWVGDFSWMILNYRLKTHIGPTTVPAGAMVDEQRAIASIHQWYGEYSLPANVYTVAKGTNLAEHGRMNAINDKSLIFLKNGYIIVNFNIETIRNEDLSNPYLQYIYAPLANQWQIEGYKNSRIDPYGNNFALKDGDVVFYHGDLSSYDDFQSNVTH</sequence>
<evidence type="ECO:0000313" key="5">
    <source>
        <dbReference type="Proteomes" id="UP001342826"/>
    </source>
</evidence>
<organism evidence="4 5">
    <name type="scientific">Metabacillus fastidiosus</name>
    <dbReference type="NCBI Taxonomy" id="1458"/>
    <lineage>
        <taxon>Bacteria</taxon>
        <taxon>Bacillati</taxon>
        <taxon>Bacillota</taxon>
        <taxon>Bacilli</taxon>
        <taxon>Bacillales</taxon>
        <taxon>Bacillaceae</taxon>
        <taxon>Metabacillus</taxon>
    </lineage>
</organism>
<keyword evidence="5" id="KW-1185">Reference proteome</keyword>
<dbReference type="Pfam" id="PF18964">
    <property type="entry name" value="DUF5704"/>
    <property type="match status" value="1"/>
</dbReference>
<feature type="signal peptide" evidence="2">
    <location>
        <begin position="1"/>
        <end position="26"/>
    </location>
</feature>
<gene>
    <name evidence="4" type="ORF">P9271_03045</name>
</gene>
<evidence type="ECO:0000256" key="1">
    <source>
        <dbReference type="SAM" id="MobiDB-lite"/>
    </source>
</evidence>
<keyword evidence="2" id="KW-0732">Signal</keyword>
<dbReference type="Proteomes" id="UP001342826">
    <property type="component" value="Unassembled WGS sequence"/>
</dbReference>
<feature type="chain" id="PRO_5045608774" evidence="2">
    <location>
        <begin position="27"/>
        <end position="1145"/>
    </location>
</feature>
<dbReference type="GeneID" id="301139229"/>
<dbReference type="RefSeq" id="WP_066224438.1">
    <property type="nucleotide sequence ID" value="NZ_JARTFS010000002.1"/>
</dbReference>
<accession>A0ABU6NTJ8</accession>
<evidence type="ECO:0000313" key="4">
    <source>
        <dbReference type="EMBL" id="MED4400336.1"/>
    </source>
</evidence>
<comment type="caution">
    <text evidence="4">The sequence shown here is derived from an EMBL/GenBank/DDBJ whole genome shotgun (WGS) entry which is preliminary data.</text>
</comment>
<name>A0ABU6NTJ8_9BACI</name>
<reference evidence="4 5" key="1">
    <citation type="submission" date="2023-03" db="EMBL/GenBank/DDBJ databases">
        <title>Bacillus Genome Sequencing.</title>
        <authorList>
            <person name="Dunlap C."/>
        </authorList>
    </citation>
    <scope>NUCLEOTIDE SEQUENCE [LARGE SCALE GENOMIC DNA]</scope>
    <source>
        <strain evidence="4 5">NRS-1717</strain>
    </source>
</reference>
<feature type="compositionally biased region" description="Polar residues" evidence="1">
    <location>
        <begin position="535"/>
        <end position="547"/>
    </location>
</feature>
<dbReference type="EMBL" id="JARTFS010000002">
    <property type="protein sequence ID" value="MED4400336.1"/>
    <property type="molecule type" value="Genomic_DNA"/>
</dbReference>
<feature type="region of interest" description="Disordered" evidence="1">
    <location>
        <begin position="368"/>
        <end position="391"/>
    </location>
</feature>